<name>A0AA95B7T6_9BACI</name>
<gene>
    <name evidence="1" type="ORF">FZC74_07105</name>
</gene>
<comment type="caution">
    <text evidence="1">The sequence shown here is derived from an EMBL/GenBank/DDBJ whole genome shotgun (WGS) entry which is preliminary data.</text>
</comment>
<proteinExistence type="predicted"/>
<sequence>MKNTMNVLTSNLAVPFTLKDALSLKTKDELHTLRRNYGIEKASTLNKVSLVDLLSKEIPKRLENLFLTWDEQRMNILKDLVFRNGKVSAESLESQQIYFFQDMGFIFHVSDEGMNKLALPSDSELSERLKELLNDTKWSPIVKQNTEWIKVVNGLLFYYGTLSADQFFEQIENGLIDMKEFRRFLDTIFEAKTYYEYINHDENGFSHYEVMDPEMVLEQQKLRPHLNFYPFTKKQLICAGDEDYVERTPSFKKVSSLLVKECSLSKKEADFMTEECQSLFKQGYMPNEVLKAWTDDIVFESMDSAKKVIDELMPFYNNTKQWFLKGYAPSEIRSVKPAAEPTRNNVISFESGKKVGRNDPCPCGSGKKFKKCCGD</sequence>
<organism evidence="1 2">
    <name type="scientific">Sutcliffiella horikoshii</name>
    <dbReference type="NCBI Taxonomy" id="79883"/>
    <lineage>
        <taxon>Bacteria</taxon>
        <taxon>Bacillati</taxon>
        <taxon>Bacillota</taxon>
        <taxon>Bacilli</taxon>
        <taxon>Bacillales</taxon>
        <taxon>Bacillaceae</taxon>
        <taxon>Sutcliffiella</taxon>
    </lineage>
</organism>
<dbReference type="InterPro" id="IPR004027">
    <property type="entry name" value="SEC_C_motif"/>
</dbReference>
<dbReference type="RefSeq" id="WP_148965394.1">
    <property type="nucleotide sequence ID" value="NZ_VTEU01000002.1"/>
</dbReference>
<dbReference type="PANTHER" id="PTHR33747">
    <property type="entry name" value="UPF0225 PROTEIN SCO1677"/>
    <property type="match status" value="1"/>
</dbReference>
<evidence type="ECO:0000313" key="2">
    <source>
        <dbReference type="Proteomes" id="UP000323393"/>
    </source>
</evidence>
<dbReference type="EMBL" id="VTEU01000002">
    <property type="protein sequence ID" value="TYS59915.1"/>
    <property type="molecule type" value="Genomic_DNA"/>
</dbReference>
<evidence type="ECO:0008006" key="3">
    <source>
        <dbReference type="Google" id="ProtNLM"/>
    </source>
</evidence>
<dbReference type="AlphaFoldDB" id="A0AA95B7T6"/>
<dbReference type="Proteomes" id="UP000323393">
    <property type="component" value="Unassembled WGS sequence"/>
</dbReference>
<accession>A0AA95B7T6</accession>
<dbReference type="Gene3D" id="3.10.450.50">
    <property type="match status" value="1"/>
</dbReference>
<reference evidence="1 2" key="1">
    <citation type="submission" date="2019-08" db="EMBL/GenBank/DDBJ databases">
        <title>Bacillus genomes from the desert of Cuatro Cienegas, Coahuila.</title>
        <authorList>
            <person name="Olmedo-Alvarez G."/>
        </authorList>
    </citation>
    <scope>NUCLEOTIDE SEQUENCE [LARGE SCALE GENOMIC DNA]</scope>
    <source>
        <strain evidence="1 2">CH88_3T</strain>
    </source>
</reference>
<protein>
    <recommendedName>
        <fullName evidence="3">SEC-C motif-containing protein</fullName>
    </recommendedName>
</protein>
<dbReference type="PANTHER" id="PTHR33747:SF1">
    <property type="entry name" value="ADENYLATE CYCLASE-ASSOCIATED CAP C-TERMINAL DOMAIN-CONTAINING PROTEIN"/>
    <property type="match status" value="1"/>
</dbReference>
<evidence type="ECO:0000313" key="1">
    <source>
        <dbReference type="EMBL" id="TYS59915.1"/>
    </source>
</evidence>
<dbReference type="SUPFAM" id="SSF103642">
    <property type="entry name" value="Sec-C motif"/>
    <property type="match status" value="1"/>
</dbReference>
<dbReference type="Pfam" id="PF02810">
    <property type="entry name" value="SEC-C"/>
    <property type="match status" value="1"/>
</dbReference>